<dbReference type="GO" id="GO:0045505">
    <property type="term" value="F:dynein intermediate chain binding"/>
    <property type="evidence" value="ECO:0007669"/>
    <property type="project" value="InterPro"/>
</dbReference>
<evidence type="ECO:0000256" key="4">
    <source>
        <dbReference type="ARBA" id="ARBA00022701"/>
    </source>
</evidence>
<feature type="domain" description="Dynein heavy chain coiled coil stalk" evidence="16">
    <location>
        <begin position="40"/>
        <end position="269"/>
    </location>
</feature>
<reference evidence="20" key="1">
    <citation type="submission" date="2020-08" db="EMBL/GenBank/DDBJ databases">
        <title>Multicomponent nature underlies the extraordinary mechanical properties of spider dragline silk.</title>
        <authorList>
            <person name="Kono N."/>
            <person name="Nakamura H."/>
            <person name="Mori M."/>
            <person name="Yoshida Y."/>
            <person name="Ohtoshi R."/>
            <person name="Malay A.D."/>
            <person name="Moran D.A.P."/>
            <person name="Tomita M."/>
            <person name="Numata K."/>
            <person name="Arakawa K."/>
        </authorList>
    </citation>
    <scope>NUCLEOTIDE SEQUENCE</scope>
</reference>
<keyword evidence="5" id="KW-0547">Nucleotide-binding</keyword>
<keyword evidence="4" id="KW-0493">Microtubule</keyword>
<evidence type="ECO:0000256" key="3">
    <source>
        <dbReference type="ARBA" id="ARBA00022490"/>
    </source>
</evidence>
<dbReference type="InterPro" id="IPR041658">
    <property type="entry name" value="AAA_lid_11"/>
</dbReference>
<feature type="domain" description="Dynein heavy chain region D6 P-loop" evidence="15">
    <location>
        <begin position="804"/>
        <end position="918"/>
    </location>
</feature>
<feature type="domain" description="Dynein heavy chain ATP-binding dynein motor region" evidence="17">
    <location>
        <begin position="311"/>
        <end position="527"/>
    </location>
</feature>
<dbReference type="OrthoDB" id="6432717at2759"/>
<proteinExistence type="inferred from homology"/>
<organism evidence="20 21">
    <name type="scientific">Trichonephila inaurata madagascariensis</name>
    <dbReference type="NCBI Taxonomy" id="2747483"/>
    <lineage>
        <taxon>Eukaryota</taxon>
        <taxon>Metazoa</taxon>
        <taxon>Ecdysozoa</taxon>
        <taxon>Arthropoda</taxon>
        <taxon>Chelicerata</taxon>
        <taxon>Arachnida</taxon>
        <taxon>Araneae</taxon>
        <taxon>Araneomorphae</taxon>
        <taxon>Entelegynae</taxon>
        <taxon>Araneoidea</taxon>
        <taxon>Nephilidae</taxon>
        <taxon>Trichonephila</taxon>
        <taxon>Trichonephila inaurata</taxon>
    </lineage>
</organism>
<evidence type="ECO:0000256" key="6">
    <source>
        <dbReference type="ARBA" id="ARBA00022840"/>
    </source>
</evidence>
<keyword evidence="10" id="KW-0505">Motor protein</keyword>
<evidence type="ECO:0000259" key="15">
    <source>
        <dbReference type="Pfam" id="PF03028"/>
    </source>
</evidence>
<keyword evidence="8 13" id="KW-0175">Coiled coil</keyword>
<dbReference type="Gene3D" id="1.20.1270.280">
    <property type="match status" value="1"/>
</dbReference>
<dbReference type="Gene3D" id="1.20.920.20">
    <property type="match status" value="1"/>
</dbReference>
<dbReference type="InterPro" id="IPR043160">
    <property type="entry name" value="Dynein_C_barrel"/>
</dbReference>
<feature type="region of interest" description="Disordered" evidence="14">
    <location>
        <begin position="267"/>
        <end position="290"/>
    </location>
</feature>
<evidence type="ECO:0000256" key="12">
    <source>
        <dbReference type="ARBA" id="ARBA00023273"/>
    </source>
</evidence>
<dbReference type="Pfam" id="PF03028">
    <property type="entry name" value="Dynein_heavy"/>
    <property type="match status" value="1"/>
</dbReference>
<evidence type="ECO:0000256" key="7">
    <source>
        <dbReference type="ARBA" id="ARBA00023017"/>
    </source>
</evidence>
<dbReference type="PANTHER" id="PTHR22878">
    <property type="entry name" value="DYNEIN HEAVY CHAIN 6, AXONEMAL-LIKE-RELATED"/>
    <property type="match status" value="1"/>
</dbReference>
<dbReference type="Pfam" id="PF18198">
    <property type="entry name" value="AAA_lid_11"/>
    <property type="match status" value="1"/>
</dbReference>
<comment type="similarity">
    <text evidence="2">Belongs to the dynein heavy chain family.</text>
</comment>
<protein>
    <submittedName>
        <fullName evidence="20">Dynein heavy chain 7, axonemal</fullName>
    </submittedName>
</protein>
<evidence type="ECO:0000259" key="17">
    <source>
        <dbReference type="Pfam" id="PF12781"/>
    </source>
</evidence>
<dbReference type="InterPro" id="IPR042219">
    <property type="entry name" value="AAA_lid_11_sf"/>
</dbReference>
<dbReference type="GO" id="GO:0005874">
    <property type="term" value="C:microtubule"/>
    <property type="evidence" value="ECO:0007669"/>
    <property type="project" value="UniProtKB-KW"/>
</dbReference>
<keyword evidence="9" id="KW-0969">Cilium</keyword>
<sequence length="1403" mass="158494">MEFSLRKENHVRVCGCGEGEIGRQQGREYASAQARESSALKEECEADLAEALPALEAALQALDTLKPSDITLVKSMKNPPNAVKVVLAAVCIMQNMKPDRIADPATGRKVNDYWGPSKKLLGDMGFLQSLREYDKDNIDPAIMEKIRAEYIPLPEFNPANVAKASSAAEGLCRWVLAMEIYDRTAKVVAPKKAKLEEAEKQLAVIMDLLNAKRSELAALEDKLAALKRDCDESIQKKKDLEAQARLCEINLQRAEKLIGGLGGERLRAQDEGPLKDPPGGGDAPESSHAIPCTQNFSLSETLGNPVKIQFWNLNGLPRDAFSTDNGVMVEFGKRWPLMIDPQGQASKWIKNMEKENLSIVKLTDPDLLRTLENSVQFGWPVLLEDVGEELDPSLEPLLLRKIFKHGTIDMVQLGDSSIEFNKDFRLYMTTKLRNPHYLPEISTKVSLLNFMITPEGLEDQLLGIVVAQERPDLEEARQQLIVQTAANKKSLQELEDKILFTLAQSEGSNILENEEATEVLDSSKFLVDDIKAKQKVADETTANINKSRESYQSVAQRSSVLFFSITDLPNVDPMYQYSLNWFINLFLRAIQQSEKSDDLPQRLENLNVYFTYSLYCNICRSLFEKDKLLFSFILCCNLLINQTHQITSSGKFPPFDVNIDTVVIINIPRSEKRLEKYEFKFFLTGGIGLENLLPNPAPSWLLDKSWDEICRLSEFKVFSHLKDEFIFDSDSWKIIYDSKEPHKLKLPGKWELYTTHFQKLLILRCLRADKIVPMVMKFVSDNLGEEFVSPPPFDLPQSYNDSSATIPLLFVLSPGADPMAALLKFAEDKGFGGDKFGAISLGQGQGPVAEAMIQKAQKNGTWVALQNCHLAVSWLPQLEKICNALSEETTDANFRLWLTSYPSPKFPVTVLQNGVKMTNEPPTGLKQNLLQSFLGTPISDDEFFAGCGDKNQVFHRLMFGLCFFHALIQERKKFGPIGWNIPYGFNESDLRISLQQLQMFVNEYEEVPFEAITYMTGECNYGGRVTDDWDRRCLLTLLADFCNPMVIEKEEYKLSPDGNYTVPNMDEYQEILDFIEDMPSTQHPGVFGMHENVDITRELQESKRLLDSILLTEGTKASADGGTTDQQLNDIAADILAKLPPSFNMEEANIKYPVSYSESMNTVLVQEMERFNKLYHTIQYSLQQLQAVIKGLVVMSADLEALAGSLLIGRLPAMWAAVSYPSLKPLGSYINDFIQRLNFLQKWFEVGKPSVFWLSGFYFTQAFLTGAMQNYARKYKIPIDQLVFEYEVLKIDESDTAPVDGVYVNGLFLDGAKWDKERSMLAEQDPKVLSCTMPVIWLLPCLKVDIVEGSRYKSPLYKTSERRGTLSTTGHSTNYVLHFYLPTDQPPQHWIKRGTALLCQLDD</sequence>
<evidence type="ECO:0000256" key="2">
    <source>
        <dbReference type="ARBA" id="ARBA00008887"/>
    </source>
</evidence>
<dbReference type="Pfam" id="PF12781">
    <property type="entry name" value="AAA_9"/>
    <property type="match status" value="1"/>
</dbReference>
<dbReference type="FunFam" id="1.20.920.20:FF:000001">
    <property type="entry name" value="dynein heavy chain 2, axonemal"/>
    <property type="match status" value="1"/>
</dbReference>
<keyword evidence="7" id="KW-0243">Dynein</keyword>
<dbReference type="InterPro" id="IPR035706">
    <property type="entry name" value="AAA_9"/>
</dbReference>
<feature type="domain" description="Dynein heavy chain C-terminal" evidence="19">
    <location>
        <begin position="1100"/>
        <end position="1399"/>
    </location>
</feature>
<dbReference type="Gene3D" id="3.10.490.20">
    <property type="match status" value="1"/>
</dbReference>
<dbReference type="Pfam" id="PF12777">
    <property type="entry name" value="MT"/>
    <property type="match status" value="1"/>
</dbReference>
<evidence type="ECO:0000259" key="16">
    <source>
        <dbReference type="Pfam" id="PF12777"/>
    </source>
</evidence>
<evidence type="ECO:0000256" key="1">
    <source>
        <dbReference type="ARBA" id="ARBA00004430"/>
    </source>
</evidence>
<dbReference type="InterPro" id="IPR041228">
    <property type="entry name" value="Dynein_C"/>
</dbReference>
<dbReference type="FunFam" id="1.20.1270.280:FF:000001">
    <property type="entry name" value="dynein heavy chain 7, axonemal"/>
    <property type="match status" value="1"/>
</dbReference>
<dbReference type="Gene3D" id="1.10.8.720">
    <property type="entry name" value="Region D6 of dynein motor"/>
    <property type="match status" value="1"/>
</dbReference>
<evidence type="ECO:0000313" key="20">
    <source>
        <dbReference type="EMBL" id="GFS43224.1"/>
    </source>
</evidence>
<evidence type="ECO:0000259" key="18">
    <source>
        <dbReference type="Pfam" id="PF18198"/>
    </source>
</evidence>
<keyword evidence="12" id="KW-0966">Cell projection</keyword>
<keyword evidence="3" id="KW-0963">Cytoplasm</keyword>
<evidence type="ECO:0000256" key="10">
    <source>
        <dbReference type="ARBA" id="ARBA00023175"/>
    </source>
</evidence>
<dbReference type="InterPro" id="IPR026983">
    <property type="entry name" value="DHC"/>
</dbReference>
<evidence type="ECO:0000256" key="8">
    <source>
        <dbReference type="ARBA" id="ARBA00023054"/>
    </source>
</evidence>
<accession>A0A8X6IEY8</accession>
<dbReference type="InterPro" id="IPR027417">
    <property type="entry name" value="P-loop_NTPase"/>
</dbReference>
<gene>
    <name evidence="20" type="primary">Dnah7</name>
    <name evidence="20" type="ORF">TNIN_216671</name>
</gene>
<comment type="caution">
    <text evidence="20">The sequence shown here is derived from an EMBL/GenBank/DDBJ whole genome shotgun (WGS) entry which is preliminary data.</text>
</comment>
<keyword evidence="6" id="KW-0067">ATP-binding</keyword>
<dbReference type="InterPro" id="IPR024743">
    <property type="entry name" value="Dynein_HC_stalk"/>
</dbReference>
<evidence type="ECO:0000256" key="11">
    <source>
        <dbReference type="ARBA" id="ARBA00023212"/>
    </source>
</evidence>
<dbReference type="Pfam" id="PF18199">
    <property type="entry name" value="Dynein_C"/>
    <property type="match status" value="1"/>
</dbReference>
<dbReference type="FunFam" id="3.40.50.300:FF:000362">
    <property type="entry name" value="Dynein, axonemal, heavy chain 6"/>
    <property type="match status" value="1"/>
</dbReference>
<dbReference type="GO" id="GO:0051959">
    <property type="term" value="F:dynein light intermediate chain binding"/>
    <property type="evidence" value="ECO:0007669"/>
    <property type="project" value="InterPro"/>
</dbReference>
<dbReference type="FunFam" id="1.10.8.1220:FF:000001">
    <property type="entry name" value="Dynein axonemal heavy chain 5"/>
    <property type="match status" value="1"/>
</dbReference>
<name>A0A8X6IEY8_9ARAC</name>
<keyword evidence="11" id="KW-0206">Cytoskeleton</keyword>
<evidence type="ECO:0000256" key="9">
    <source>
        <dbReference type="ARBA" id="ARBA00023069"/>
    </source>
</evidence>
<dbReference type="GO" id="GO:0008569">
    <property type="term" value="F:minus-end-directed microtubule motor activity"/>
    <property type="evidence" value="ECO:0007669"/>
    <property type="project" value="InterPro"/>
</dbReference>
<dbReference type="FunFam" id="3.10.490.20:FF:000001">
    <property type="entry name" value="dynein heavy chain 7, axonemal"/>
    <property type="match status" value="1"/>
</dbReference>
<feature type="coiled-coil region" evidence="13">
    <location>
        <begin position="195"/>
        <end position="257"/>
    </location>
</feature>
<dbReference type="EMBL" id="BMAV01025644">
    <property type="protein sequence ID" value="GFS43224.1"/>
    <property type="molecule type" value="Genomic_DNA"/>
</dbReference>
<dbReference type="GO" id="GO:0007018">
    <property type="term" value="P:microtubule-based movement"/>
    <property type="evidence" value="ECO:0007669"/>
    <property type="project" value="InterPro"/>
</dbReference>
<feature type="domain" description="Dynein heavy chain AAA lid" evidence="18">
    <location>
        <begin position="954"/>
        <end position="1092"/>
    </location>
</feature>
<evidence type="ECO:0000256" key="5">
    <source>
        <dbReference type="ARBA" id="ARBA00022741"/>
    </source>
</evidence>
<dbReference type="Proteomes" id="UP000886998">
    <property type="component" value="Unassembled WGS sequence"/>
</dbReference>
<evidence type="ECO:0000256" key="13">
    <source>
        <dbReference type="SAM" id="Coils"/>
    </source>
</evidence>
<dbReference type="FunFam" id="1.10.8.720:FF:000001">
    <property type="entry name" value="dynein heavy chain 7, axonemal"/>
    <property type="match status" value="1"/>
</dbReference>
<comment type="subcellular location">
    <subcellularLocation>
        <location evidence="1">Cytoplasm</location>
        <location evidence="1">Cytoskeleton</location>
        <location evidence="1">Cilium axoneme</location>
    </subcellularLocation>
</comment>
<dbReference type="Gene3D" id="6.10.140.1060">
    <property type="match status" value="1"/>
</dbReference>
<dbReference type="Gene3D" id="3.40.50.300">
    <property type="entry name" value="P-loop containing nucleotide triphosphate hydrolases"/>
    <property type="match status" value="2"/>
</dbReference>
<dbReference type="PANTHER" id="PTHR22878:SF70">
    <property type="entry name" value="DYNEIN HEAVY CHAIN 2, AXONEMAL"/>
    <property type="match status" value="1"/>
</dbReference>
<dbReference type="GO" id="GO:0005524">
    <property type="term" value="F:ATP binding"/>
    <property type="evidence" value="ECO:0007669"/>
    <property type="project" value="UniProtKB-KW"/>
</dbReference>
<dbReference type="GO" id="GO:0005930">
    <property type="term" value="C:axoneme"/>
    <property type="evidence" value="ECO:0007669"/>
    <property type="project" value="UniProtKB-SubCell"/>
</dbReference>
<evidence type="ECO:0000259" key="19">
    <source>
        <dbReference type="Pfam" id="PF18199"/>
    </source>
</evidence>
<keyword evidence="21" id="KW-1185">Reference proteome</keyword>
<dbReference type="InterPro" id="IPR004273">
    <property type="entry name" value="Dynein_heavy_D6_P-loop"/>
</dbReference>
<dbReference type="Gene3D" id="1.10.8.1220">
    <property type="match status" value="1"/>
</dbReference>
<evidence type="ECO:0000313" key="21">
    <source>
        <dbReference type="Proteomes" id="UP000886998"/>
    </source>
</evidence>
<dbReference type="FunFam" id="3.40.50.300:FF:000223">
    <property type="entry name" value="Dynein heavy chain 3, axonemal"/>
    <property type="match status" value="1"/>
</dbReference>
<dbReference type="GO" id="GO:0030286">
    <property type="term" value="C:dynein complex"/>
    <property type="evidence" value="ECO:0007669"/>
    <property type="project" value="UniProtKB-KW"/>
</dbReference>
<evidence type="ECO:0000256" key="14">
    <source>
        <dbReference type="SAM" id="MobiDB-lite"/>
    </source>
</evidence>